<protein>
    <submittedName>
        <fullName evidence="2">DUF4224 domain-containing protein</fullName>
    </submittedName>
</protein>
<feature type="domain" description="DUF4224" evidence="1">
    <location>
        <begin position="10"/>
        <end position="48"/>
    </location>
</feature>
<reference evidence="2" key="2">
    <citation type="submission" date="2020-07" db="EMBL/GenBank/DDBJ databases">
        <authorList>
            <person name="Lood C."/>
            <person name="Girard L."/>
        </authorList>
    </citation>
    <scope>NUCLEOTIDE SEQUENCE</scope>
    <source>
        <strain evidence="2">BW13M1</strain>
    </source>
</reference>
<proteinExistence type="predicted"/>
<dbReference type="InterPro" id="IPR025319">
    <property type="entry name" value="DUF4224"/>
</dbReference>
<dbReference type="RefSeq" id="WP_186733558.1">
    <property type="nucleotide sequence ID" value="NZ_JABWRJ020000004.1"/>
</dbReference>
<gene>
    <name evidence="2" type="ORF">HU751_13435</name>
</gene>
<dbReference type="AlphaFoldDB" id="A0A923JZH3"/>
<accession>A0A923JZH3</accession>
<reference evidence="2" key="1">
    <citation type="journal article" date="2020" name="Microorganisms">
        <title>Reliable Identification of Environmental Pseudomonas Isolates Using the rpoD Gene.</title>
        <authorList>
            <consortium name="The Broad Institute Genome Sequencing Platform"/>
            <person name="Girard L."/>
            <person name="Lood C."/>
            <person name="Rokni-Zadeh H."/>
            <person name="van Noort V."/>
            <person name="Lavigne R."/>
            <person name="De Mot R."/>
        </authorList>
    </citation>
    <scope>NUCLEOTIDE SEQUENCE</scope>
    <source>
        <strain evidence="2">BW13M1</strain>
    </source>
</reference>
<dbReference type="EMBL" id="JABWRJ010000016">
    <property type="protein sequence ID" value="MBC3446782.1"/>
    <property type="molecule type" value="Genomic_DNA"/>
</dbReference>
<sequence>MEQPSEILDEEEVARLTGYQIPSKQIAWLASNGWQYTLTRARRPIIGRIYFRMKMAGVKPTTTNVAAETWTLDLSRVG</sequence>
<organism evidence="2">
    <name type="scientific">Pseudomonas peradeniyensis</name>
    <dbReference type="NCBI Taxonomy" id="2745488"/>
    <lineage>
        <taxon>Bacteria</taxon>
        <taxon>Pseudomonadati</taxon>
        <taxon>Pseudomonadota</taxon>
        <taxon>Gammaproteobacteria</taxon>
        <taxon>Pseudomonadales</taxon>
        <taxon>Pseudomonadaceae</taxon>
        <taxon>Pseudomonas</taxon>
    </lineage>
</organism>
<dbReference type="Pfam" id="PF13986">
    <property type="entry name" value="DUF4224"/>
    <property type="match status" value="1"/>
</dbReference>
<comment type="caution">
    <text evidence="2">The sequence shown here is derived from an EMBL/GenBank/DDBJ whole genome shotgun (WGS) entry which is preliminary data.</text>
</comment>
<name>A0A923JZH3_9PSED</name>
<evidence type="ECO:0000259" key="1">
    <source>
        <dbReference type="Pfam" id="PF13986"/>
    </source>
</evidence>
<evidence type="ECO:0000313" key="2">
    <source>
        <dbReference type="EMBL" id="MBC3446782.1"/>
    </source>
</evidence>